<dbReference type="Proteomes" id="UP000175835">
    <property type="component" value="Unassembled WGS sequence"/>
</dbReference>
<name>A0A1E8BPB9_BACMY</name>
<keyword evidence="1" id="KW-0812">Transmembrane</keyword>
<accession>A0A1E8BPB9</accession>
<organism evidence="2 3">
    <name type="scientific">Bacillus mycoides</name>
    <dbReference type="NCBI Taxonomy" id="1405"/>
    <lineage>
        <taxon>Bacteria</taxon>
        <taxon>Bacillati</taxon>
        <taxon>Bacillota</taxon>
        <taxon>Bacilli</taxon>
        <taxon>Bacillales</taxon>
        <taxon>Bacillaceae</taxon>
        <taxon>Bacillus</taxon>
        <taxon>Bacillus cereus group</taxon>
    </lineage>
</organism>
<reference evidence="2 3" key="1">
    <citation type="submission" date="2016-05" db="EMBL/GenBank/DDBJ databases">
        <title>Bacillus thuringiensis and Bacillus weihenstephanensis as novel biocontrol agents of wilt causing Verticillium species.</title>
        <authorList>
            <person name="Hollensteiner J."/>
            <person name="Wemheuer F."/>
            <person name="Harting R."/>
            <person name="Kolarzyk A."/>
            <person name="Diaz-Valerio S."/>
            <person name="Poehlein A."/>
            <person name="Brzuszkiewicz E."/>
            <person name="Nesemann K."/>
            <person name="Braus-Stromeyer S."/>
            <person name="Braus G."/>
            <person name="Daniel R."/>
            <person name="Liesegang H."/>
        </authorList>
    </citation>
    <scope>NUCLEOTIDE SEQUENCE [LARGE SCALE GENOMIC DNA]</scope>
    <source>
        <strain evidence="2 3">GOE11</strain>
    </source>
</reference>
<evidence type="ECO:0000256" key="1">
    <source>
        <dbReference type="SAM" id="Phobius"/>
    </source>
</evidence>
<protein>
    <submittedName>
        <fullName evidence="2">Uncharacterized protein</fullName>
    </submittedName>
</protein>
<feature type="transmembrane region" description="Helical" evidence="1">
    <location>
        <begin position="24"/>
        <end position="46"/>
    </location>
</feature>
<keyword evidence="1" id="KW-0472">Membrane</keyword>
<evidence type="ECO:0000313" key="2">
    <source>
        <dbReference type="EMBL" id="OFD95329.1"/>
    </source>
</evidence>
<proteinExistence type="predicted"/>
<keyword evidence="1" id="KW-1133">Transmembrane helix</keyword>
<gene>
    <name evidence="2" type="ORF">BWGOE11_24380</name>
</gene>
<sequence length="57" mass="6301">MFILGSHQHAIKVMKLVAPKQKCIFLPGDAGFLVLGVFAFLSLMAMGSCQHFEKFLC</sequence>
<comment type="caution">
    <text evidence="2">The sequence shown here is derived from an EMBL/GenBank/DDBJ whole genome shotgun (WGS) entry which is preliminary data.</text>
</comment>
<evidence type="ECO:0000313" key="3">
    <source>
        <dbReference type="Proteomes" id="UP000175835"/>
    </source>
</evidence>
<dbReference type="AlphaFoldDB" id="A0A1E8BPB9"/>
<dbReference type="EMBL" id="LXLX01000027">
    <property type="protein sequence ID" value="OFD95329.1"/>
    <property type="molecule type" value="Genomic_DNA"/>
</dbReference>